<sequence length="167" mass="16864">MTTTTAAQAQAPAGTSPRPAAEAPQGGTTVSAGASGPQEPAATRGRTVIADGVVEKIAGMAAREVSGVHALGGGLVRALGAVRDRVPGGRANAARGVRAEVGQRQTAIDLDIVIEYGESVPDVSAAIRENVVAALERTTGLEVIEVNISVGDVHLPEDDEPEESRVA</sequence>
<dbReference type="InterPro" id="IPR005531">
    <property type="entry name" value="Asp23"/>
</dbReference>
<name>A0A1W7CS35_9ACTN</name>
<dbReference type="PANTHER" id="PTHR34297:SF3">
    <property type="entry name" value="ALKALINE SHOCK PROTEIN 23"/>
    <property type="match status" value="1"/>
</dbReference>
<evidence type="ECO:0000256" key="1">
    <source>
        <dbReference type="ARBA" id="ARBA00005721"/>
    </source>
</evidence>
<accession>A0A1W7CS35</accession>
<protein>
    <submittedName>
        <fullName evidence="3">Asp23/Gls24 family envelope stress response protein</fullName>
    </submittedName>
</protein>
<dbReference type="PANTHER" id="PTHR34297">
    <property type="entry name" value="HYPOTHETICAL CYTOSOLIC PROTEIN-RELATED"/>
    <property type="match status" value="1"/>
</dbReference>
<proteinExistence type="inferred from homology"/>
<keyword evidence="4" id="KW-1185">Reference proteome</keyword>
<evidence type="ECO:0000313" key="3">
    <source>
        <dbReference type="EMBL" id="ARQ67557.1"/>
    </source>
</evidence>
<comment type="similarity">
    <text evidence="1">Belongs to the asp23 family.</text>
</comment>
<dbReference type="AlphaFoldDB" id="A0A1W7CS35"/>
<feature type="region of interest" description="Disordered" evidence="2">
    <location>
        <begin position="1"/>
        <end position="45"/>
    </location>
</feature>
<dbReference type="RefSeq" id="WP_086157078.1">
    <property type="nucleotide sequence ID" value="NZ_CP021121.1"/>
</dbReference>
<dbReference type="OrthoDB" id="9808942at2"/>
<dbReference type="EMBL" id="CP021121">
    <property type="protein sequence ID" value="ARQ67557.1"/>
    <property type="molecule type" value="Genomic_DNA"/>
</dbReference>
<organism evidence="3 4">
    <name type="scientific">Streptomyces marincola</name>
    <dbReference type="NCBI Taxonomy" id="2878388"/>
    <lineage>
        <taxon>Bacteria</taxon>
        <taxon>Bacillati</taxon>
        <taxon>Actinomycetota</taxon>
        <taxon>Actinomycetes</taxon>
        <taxon>Kitasatosporales</taxon>
        <taxon>Streptomycetaceae</taxon>
        <taxon>Streptomyces</taxon>
    </lineage>
</organism>
<dbReference type="Proteomes" id="UP000194218">
    <property type="component" value="Chromosome"/>
</dbReference>
<evidence type="ECO:0000313" key="4">
    <source>
        <dbReference type="Proteomes" id="UP000194218"/>
    </source>
</evidence>
<feature type="compositionally biased region" description="Low complexity" evidence="2">
    <location>
        <begin position="1"/>
        <end position="15"/>
    </location>
</feature>
<reference evidence="3 4" key="1">
    <citation type="submission" date="2017-05" db="EMBL/GenBank/DDBJ databases">
        <title>Complete genome sequence of Streptomyces sp. SCSIO 03032 revealed the diverse biosynthetic pathways for its bioactive secondary metabolites.</title>
        <authorList>
            <person name="Ma L."/>
            <person name="Zhu Y."/>
            <person name="Zhang W."/>
            <person name="Zhang G."/>
            <person name="Tian X."/>
            <person name="Zhang S."/>
            <person name="Zhang C."/>
        </authorList>
    </citation>
    <scope>NUCLEOTIDE SEQUENCE [LARGE SCALE GENOMIC DNA]</scope>
    <source>
        <strain evidence="3 4">SCSIO 03032</strain>
    </source>
</reference>
<gene>
    <name evidence="3" type="ORF">CAG99_00795</name>
</gene>
<evidence type="ECO:0000256" key="2">
    <source>
        <dbReference type="SAM" id="MobiDB-lite"/>
    </source>
</evidence>
<dbReference type="Pfam" id="PF03780">
    <property type="entry name" value="Asp23"/>
    <property type="match status" value="1"/>
</dbReference>
<dbReference type="KEGG" id="smao:CAG99_00795"/>